<evidence type="ECO:0008006" key="3">
    <source>
        <dbReference type="Google" id="ProtNLM"/>
    </source>
</evidence>
<keyword evidence="1" id="KW-0732">Signal</keyword>
<reference evidence="2" key="1">
    <citation type="submission" date="2021-01" db="EMBL/GenBank/DDBJ databases">
        <title>Genome sequence of Phenylobacterium sp. 20VBR1 isolated from a valley glaceir, Ny-Alesund, Svalbard.</title>
        <authorList>
            <person name="Thomas F.A."/>
            <person name="Krishnan K.P."/>
            <person name="Sinha R.K."/>
        </authorList>
    </citation>
    <scope>NUCLEOTIDE SEQUENCE</scope>
    <source>
        <strain evidence="2">20VBR1</strain>
    </source>
</reference>
<proteinExistence type="predicted"/>
<evidence type="ECO:0000256" key="1">
    <source>
        <dbReference type="SAM" id="SignalP"/>
    </source>
</evidence>
<accession>A0A974P219</accession>
<feature type="signal peptide" evidence="1">
    <location>
        <begin position="1"/>
        <end position="19"/>
    </location>
</feature>
<dbReference type="EMBL" id="CP068570">
    <property type="protein sequence ID" value="QQZ49791.1"/>
    <property type="molecule type" value="Genomic_DNA"/>
</dbReference>
<feature type="chain" id="PRO_5037679712" description="Peptidase A2 domain-containing protein" evidence="1">
    <location>
        <begin position="20"/>
        <end position="253"/>
    </location>
</feature>
<name>A0A974P219_9CAUL</name>
<gene>
    <name evidence="2" type="ORF">JKL49_23840</name>
</gene>
<sequence length="253" mass="27117">MKLVLALAALWLAPAPANAAACWFEQGVVVVPASVAGIAGDYILDTGSATTQLHETRAQMEGLPPAFRGEVRVDGVRLLDRAVSVVDLDARTYSFPTPIAGVIGADVLSAYVVDVSFAPCRVEIWRAGKAPRCVRSASCRCAWLAACRWSRPPSPTAPGRPWAALWWRRAWTALRGSMRPWRAPRGQGGGCGALRCTQGPAAGALLGGRAVREPAGRPPAPCRGCSGRCGSPVLSRWRLRFDFPRGRLILRRP</sequence>
<organism evidence="2">
    <name type="scientific">Phenylobacterium glaciei</name>
    <dbReference type="NCBI Taxonomy" id="2803784"/>
    <lineage>
        <taxon>Bacteria</taxon>
        <taxon>Pseudomonadati</taxon>
        <taxon>Pseudomonadota</taxon>
        <taxon>Alphaproteobacteria</taxon>
        <taxon>Caulobacterales</taxon>
        <taxon>Caulobacteraceae</taxon>
        <taxon>Phenylobacterium</taxon>
    </lineage>
</organism>
<dbReference type="AlphaFoldDB" id="A0A974P219"/>
<protein>
    <recommendedName>
        <fullName evidence="3">Peptidase A2 domain-containing protein</fullName>
    </recommendedName>
</protein>
<evidence type="ECO:0000313" key="2">
    <source>
        <dbReference type="EMBL" id="QQZ49791.1"/>
    </source>
</evidence>